<keyword evidence="11 13" id="KW-0961">Cell wall biogenesis/degradation</keyword>
<evidence type="ECO:0000313" key="18">
    <source>
        <dbReference type="EMBL" id="MBB6429537.1"/>
    </source>
</evidence>
<comment type="cofactor">
    <cofactor evidence="1">
        <name>Mn(2+)</name>
        <dbReference type="ChEBI" id="CHEBI:29035"/>
    </cofactor>
</comment>
<feature type="domain" description="ATP-grasp" evidence="17">
    <location>
        <begin position="107"/>
        <end position="301"/>
    </location>
</feature>
<dbReference type="PROSITE" id="PS50975">
    <property type="entry name" value="ATP_GRASP"/>
    <property type="match status" value="1"/>
</dbReference>
<dbReference type="InterPro" id="IPR000291">
    <property type="entry name" value="D-Ala_lig_Van_CS"/>
</dbReference>
<dbReference type="AlphaFoldDB" id="A0A7X0H592"/>
<dbReference type="InterPro" id="IPR011761">
    <property type="entry name" value="ATP-grasp"/>
</dbReference>
<keyword evidence="19" id="KW-1185">Reference proteome</keyword>
<keyword evidence="9 13" id="KW-0133">Cell shape</keyword>
<comment type="caution">
    <text evidence="18">The sequence shown here is derived from an EMBL/GenBank/DDBJ whole genome shotgun (WGS) entry which is preliminary data.</text>
</comment>
<dbReference type="GO" id="GO:0071555">
    <property type="term" value="P:cell wall organization"/>
    <property type="evidence" value="ECO:0007669"/>
    <property type="project" value="UniProtKB-KW"/>
</dbReference>
<keyword evidence="6 13" id="KW-0436">Ligase</keyword>
<dbReference type="GO" id="GO:0008716">
    <property type="term" value="F:D-alanine-D-alanine ligase activity"/>
    <property type="evidence" value="ECO:0007669"/>
    <property type="project" value="UniProtKB-UniRule"/>
</dbReference>
<dbReference type="EC" id="6.3.2.4" evidence="4 13"/>
<dbReference type="SUPFAM" id="SSF56059">
    <property type="entry name" value="Glutathione synthetase ATP-binding domain-like"/>
    <property type="match status" value="1"/>
</dbReference>
<evidence type="ECO:0000256" key="16">
    <source>
        <dbReference type="PROSITE-ProRule" id="PRU00409"/>
    </source>
</evidence>
<evidence type="ECO:0000256" key="4">
    <source>
        <dbReference type="ARBA" id="ARBA00012216"/>
    </source>
</evidence>
<feature type="binding site" evidence="15">
    <location>
        <position position="255"/>
    </location>
    <ligand>
        <name>Mg(2+)</name>
        <dbReference type="ChEBI" id="CHEBI:18420"/>
        <label>1</label>
    </ligand>
</feature>
<proteinExistence type="inferred from homology"/>
<comment type="cofactor">
    <cofactor evidence="15">
        <name>Mg(2+)</name>
        <dbReference type="ChEBI" id="CHEBI:18420"/>
    </cofactor>
    <cofactor evidence="15">
        <name>Mn(2+)</name>
        <dbReference type="ChEBI" id="CHEBI:29035"/>
    </cofactor>
    <text evidence="15">Binds 2 magnesium or manganese ions per subunit.</text>
</comment>
<feature type="binding site" evidence="15">
    <location>
        <position position="268"/>
    </location>
    <ligand>
        <name>Mg(2+)</name>
        <dbReference type="ChEBI" id="CHEBI:18420"/>
        <label>2</label>
    </ligand>
</feature>
<evidence type="ECO:0000256" key="7">
    <source>
        <dbReference type="ARBA" id="ARBA00022741"/>
    </source>
</evidence>
<dbReference type="EMBL" id="JACHGY010000001">
    <property type="protein sequence ID" value="MBB6429537.1"/>
    <property type="molecule type" value="Genomic_DNA"/>
</dbReference>
<keyword evidence="10 13" id="KW-0573">Peptidoglycan synthesis</keyword>
<feature type="binding site" evidence="15">
    <location>
        <position position="268"/>
    </location>
    <ligand>
        <name>Mg(2+)</name>
        <dbReference type="ChEBI" id="CHEBI:18420"/>
        <label>1</label>
    </ligand>
</feature>
<dbReference type="InterPro" id="IPR011095">
    <property type="entry name" value="Dala_Dala_lig_C"/>
</dbReference>
<feature type="active site" evidence="14">
    <location>
        <position position="144"/>
    </location>
</feature>
<keyword evidence="15" id="KW-0460">Magnesium</keyword>
<evidence type="ECO:0000256" key="14">
    <source>
        <dbReference type="PIRSR" id="PIRSR039102-1"/>
    </source>
</evidence>
<dbReference type="InterPro" id="IPR016185">
    <property type="entry name" value="PreATP-grasp_dom_sf"/>
</dbReference>
<name>A0A7X0H592_9BACT</name>
<keyword evidence="8 16" id="KW-0067">ATP-binding</keyword>
<protein>
    <recommendedName>
        <fullName evidence="4 13">D-alanine--D-alanine ligase</fullName>
        <ecNumber evidence="4 13">6.3.2.4</ecNumber>
    </recommendedName>
    <alternativeName>
        <fullName evidence="13">D-Ala-D-Ala ligase</fullName>
    </alternativeName>
    <alternativeName>
        <fullName evidence="13">D-alanylalanine synthetase</fullName>
    </alternativeName>
</protein>
<keyword evidence="5 13" id="KW-0963">Cytoplasm</keyword>
<dbReference type="HAMAP" id="MF_00047">
    <property type="entry name" value="Dala_Dala_lig"/>
    <property type="match status" value="1"/>
</dbReference>
<evidence type="ECO:0000256" key="5">
    <source>
        <dbReference type="ARBA" id="ARBA00022490"/>
    </source>
</evidence>
<dbReference type="GO" id="GO:0008360">
    <property type="term" value="P:regulation of cell shape"/>
    <property type="evidence" value="ECO:0007669"/>
    <property type="project" value="UniProtKB-KW"/>
</dbReference>
<comment type="subcellular location">
    <subcellularLocation>
        <location evidence="2 13">Cytoplasm</location>
    </subcellularLocation>
</comment>
<evidence type="ECO:0000256" key="9">
    <source>
        <dbReference type="ARBA" id="ARBA00022960"/>
    </source>
</evidence>
<feature type="binding site" evidence="15">
    <location>
        <position position="270"/>
    </location>
    <ligand>
        <name>Mg(2+)</name>
        <dbReference type="ChEBI" id="CHEBI:18420"/>
        <label>2</label>
    </ligand>
</feature>
<evidence type="ECO:0000256" key="13">
    <source>
        <dbReference type="HAMAP-Rule" id="MF_00047"/>
    </source>
</evidence>
<organism evidence="18 19">
    <name type="scientific">Algisphaera agarilytica</name>
    <dbReference type="NCBI Taxonomy" id="1385975"/>
    <lineage>
        <taxon>Bacteria</taxon>
        <taxon>Pseudomonadati</taxon>
        <taxon>Planctomycetota</taxon>
        <taxon>Phycisphaerae</taxon>
        <taxon>Phycisphaerales</taxon>
        <taxon>Phycisphaeraceae</taxon>
        <taxon>Algisphaera</taxon>
    </lineage>
</organism>
<dbReference type="InterPro" id="IPR005905">
    <property type="entry name" value="D_ala_D_ala"/>
</dbReference>
<dbReference type="RefSeq" id="WP_184677111.1">
    <property type="nucleotide sequence ID" value="NZ_JACHGY010000001.1"/>
</dbReference>
<keyword evidence="15" id="KW-0479">Metal-binding</keyword>
<evidence type="ECO:0000256" key="12">
    <source>
        <dbReference type="ARBA" id="ARBA00047614"/>
    </source>
</evidence>
<dbReference type="NCBIfam" id="NF002378">
    <property type="entry name" value="PRK01372.1"/>
    <property type="match status" value="1"/>
</dbReference>
<dbReference type="SUPFAM" id="SSF52440">
    <property type="entry name" value="PreATP-grasp domain"/>
    <property type="match status" value="1"/>
</dbReference>
<accession>A0A7X0H592</accession>
<dbReference type="UniPathway" id="UPA00219"/>
<dbReference type="Pfam" id="PF07478">
    <property type="entry name" value="Dala_Dala_lig_C"/>
    <property type="match status" value="1"/>
</dbReference>
<evidence type="ECO:0000256" key="1">
    <source>
        <dbReference type="ARBA" id="ARBA00001936"/>
    </source>
</evidence>
<dbReference type="Gene3D" id="3.40.50.20">
    <property type="match status" value="1"/>
</dbReference>
<dbReference type="NCBIfam" id="TIGR01205">
    <property type="entry name" value="D_ala_D_alaTIGR"/>
    <property type="match status" value="1"/>
</dbReference>
<reference evidence="18 19" key="1">
    <citation type="submission" date="2020-08" db="EMBL/GenBank/DDBJ databases">
        <title>Genomic Encyclopedia of Type Strains, Phase IV (KMG-IV): sequencing the most valuable type-strain genomes for metagenomic binning, comparative biology and taxonomic classification.</title>
        <authorList>
            <person name="Goeker M."/>
        </authorList>
    </citation>
    <scope>NUCLEOTIDE SEQUENCE [LARGE SCALE GENOMIC DNA]</scope>
    <source>
        <strain evidence="18 19">DSM 103725</strain>
    </source>
</reference>
<keyword evidence="15" id="KW-0464">Manganese</keyword>
<comment type="function">
    <text evidence="13">Cell wall formation.</text>
</comment>
<evidence type="ECO:0000256" key="15">
    <source>
        <dbReference type="PIRSR" id="PIRSR039102-3"/>
    </source>
</evidence>
<dbReference type="PROSITE" id="PS00844">
    <property type="entry name" value="DALA_DALA_LIGASE_2"/>
    <property type="match status" value="1"/>
</dbReference>
<dbReference type="Gene3D" id="3.30.470.20">
    <property type="entry name" value="ATP-grasp fold, B domain"/>
    <property type="match status" value="1"/>
</dbReference>
<comment type="catalytic activity">
    <reaction evidence="12 13">
        <text>2 D-alanine + ATP = D-alanyl-D-alanine + ADP + phosphate + H(+)</text>
        <dbReference type="Rhea" id="RHEA:11224"/>
        <dbReference type="ChEBI" id="CHEBI:15378"/>
        <dbReference type="ChEBI" id="CHEBI:30616"/>
        <dbReference type="ChEBI" id="CHEBI:43474"/>
        <dbReference type="ChEBI" id="CHEBI:57416"/>
        <dbReference type="ChEBI" id="CHEBI:57822"/>
        <dbReference type="ChEBI" id="CHEBI:456216"/>
        <dbReference type="EC" id="6.3.2.4"/>
    </reaction>
</comment>
<evidence type="ECO:0000259" key="17">
    <source>
        <dbReference type="PROSITE" id="PS50975"/>
    </source>
</evidence>
<evidence type="ECO:0000313" key="19">
    <source>
        <dbReference type="Proteomes" id="UP000541810"/>
    </source>
</evidence>
<evidence type="ECO:0000256" key="10">
    <source>
        <dbReference type="ARBA" id="ARBA00022984"/>
    </source>
</evidence>
<feature type="active site" evidence="14">
    <location>
        <position position="279"/>
    </location>
</feature>
<evidence type="ECO:0000256" key="2">
    <source>
        <dbReference type="ARBA" id="ARBA00004496"/>
    </source>
</evidence>
<dbReference type="GO" id="GO:0046872">
    <property type="term" value="F:metal ion binding"/>
    <property type="evidence" value="ECO:0007669"/>
    <property type="project" value="UniProtKB-KW"/>
</dbReference>
<dbReference type="Gene3D" id="3.30.1490.20">
    <property type="entry name" value="ATP-grasp fold, A domain"/>
    <property type="match status" value="1"/>
</dbReference>
<dbReference type="GO" id="GO:0009252">
    <property type="term" value="P:peptidoglycan biosynthetic process"/>
    <property type="evidence" value="ECO:0007669"/>
    <property type="project" value="UniProtKB-UniRule"/>
</dbReference>
<dbReference type="GO" id="GO:0005524">
    <property type="term" value="F:ATP binding"/>
    <property type="evidence" value="ECO:0007669"/>
    <property type="project" value="UniProtKB-UniRule"/>
</dbReference>
<dbReference type="Proteomes" id="UP000541810">
    <property type="component" value="Unassembled WGS sequence"/>
</dbReference>
<evidence type="ECO:0000256" key="11">
    <source>
        <dbReference type="ARBA" id="ARBA00023316"/>
    </source>
</evidence>
<dbReference type="InterPro" id="IPR013815">
    <property type="entry name" value="ATP_grasp_subdomain_1"/>
</dbReference>
<dbReference type="PANTHER" id="PTHR23132:SF23">
    <property type="entry name" value="D-ALANINE--D-ALANINE LIGASE B"/>
    <property type="match status" value="1"/>
</dbReference>
<gene>
    <name evidence="13" type="primary">ddl</name>
    <name evidence="18" type="ORF">HNQ40_001343</name>
</gene>
<keyword evidence="7 16" id="KW-0547">Nucleotide-binding</keyword>
<sequence length="306" mass="33216">MKVMVLAGGPDREREVSLMSGEQVSAALREAGHEVIQRDLSPDDTAALEEFAMWCTESPGPGVVFPIFHGKWGEGGGAQQLLDQRGLPYVGCREAAARLCTDKTKTKQTLLDAGLPTPAFELVNADDQPTLDPPVVVKPNDDGSSIDLAICHDAESLDAAWADLSSRNDVLLVERFVRGKEITVGVIEDETGSPVALPSIHIVPATEFYDYEAKYIRDDTQYHFDTFAPELEAKLGEIAVAAFKTLGCRHLSRIDMFVDEDDQPWVIEVNTLPGFTTHSLLPMGAAKQGTDMPGLVDRLVNLAVNG</sequence>
<comment type="pathway">
    <text evidence="13">Cell wall biogenesis; peptidoglycan biosynthesis.</text>
</comment>
<dbReference type="PANTHER" id="PTHR23132">
    <property type="entry name" value="D-ALANINE--D-ALANINE LIGASE"/>
    <property type="match status" value="1"/>
</dbReference>
<feature type="active site" evidence="14">
    <location>
        <position position="13"/>
    </location>
</feature>
<evidence type="ECO:0000256" key="8">
    <source>
        <dbReference type="ARBA" id="ARBA00022840"/>
    </source>
</evidence>
<dbReference type="GO" id="GO:0005737">
    <property type="term" value="C:cytoplasm"/>
    <property type="evidence" value="ECO:0007669"/>
    <property type="project" value="UniProtKB-SubCell"/>
</dbReference>
<evidence type="ECO:0000256" key="6">
    <source>
        <dbReference type="ARBA" id="ARBA00022598"/>
    </source>
</evidence>
<dbReference type="PIRSF" id="PIRSF039102">
    <property type="entry name" value="Ddl/VanB"/>
    <property type="match status" value="1"/>
</dbReference>
<comment type="similarity">
    <text evidence="3 13">Belongs to the D-alanine--D-alanine ligase family.</text>
</comment>
<evidence type="ECO:0000256" key="3">
    <source>
        <dbReference type="ARBA" id="ARBA00010871"/>
    </source>
</evidence>